<dbReference type="Proteomes" id="UP001066276">
    <property type="component" value="Chromosome 4_1"/>
</dbReference>
<organism evidence="1 2">
    <name type="scientific">Pleurodeles waltl</name>
    <name type="common">Iberian ribbed newt</name>
    <dbReference type="NCBI Taxonomy" id="8319"/>
    <lineage>
        <taxon>Eukaryota</taxon>
        <taxon>Metazoa</taxon>
        <taxon>Chordata</taxon>
        <taxon>Craniata</taxon>
        <taxon>Vertebrata</taxon>
        <taxon>Euteleostomi</taxon>
        <taxon>Amphibia</taxon>
        <taxon>Batrachia</taxon>
        <taxon>Caudata</taxon>
        <taxon>Salamandroidea</taxon>
        <taxon>Salamandridae</taxon>
        <taxon>Pleurodelinae</taxon>
        <taxon>Pleurodeles</taxon>
    </lineage>
</organism>
<evidence type="ECO:0000313" key="1">
    <source>
        <dbReference type="EMBL" id="KAJ1169205.1"/>
    </source>
</evidence>
<reference evidence="1" key="1">
    <citation type="journal article" date="2022" name="bioRxiv">
        <title>Sequencing and chromosome-scale assembly of the giantPleurodeles waltlgenome.</title>
        <authorList>
            <person name="Brown T."/>
            <person name="Elewa A."/>
            <person name="Iarovenko S."/>
            <person name="Subramanian E."/>
            <person name="Araus A.J."/>
            <person name="Petzold A."/>
            <person name="Susuki M."/>
            <person name="Suzuki K.-i.T."/>
            <person name="Hayashi T."/>
            <person name="Toyoda A."/>
            <person name="Oliveira C."/>
            <person name="Osipova E."/>
            <person name="Leigh N.D."/>
            <person name="Simon A."/>
            <person name="Yun M.H."/>
        </authorList>
    </citation>
    <scope>NUCLEOTIDE SEQUENCE</scope>
    <source>
        <strain evidence="1">20211129_DDA</strain>
        <tissue evidence="1">Liver</tissue>
    </source>
</reference>
<gene>
    <name evidence="1" type="ORF">NDU88_001111</name>
</gene>
<evidence type="ECO:0000313" key="2">
    <source>
        <dbReference type="Proteomes" id="UP001066276"/>
    </source>
</evidence>
<accession>A0AAV7SYM0</accession>
<proteinExistence type="predicted"/>
<keyword evidence="2" id="KW-1185">Reference proteome</keyword>
<dbReference type="AlphaFoldDB" id="A0AAV7SYM0"/>
<comment type="caution">
    <text evidence="1">The sequence shown here is derived from an EMBL/GenBank/DDBJ whole genome shotgun (WGS) entry which is preliminary data.</text>
</comment>
<name>A0AAV7SYM0_PLEWA</name>
<dbReference type="EMBL" id="JANPWB010000007">
    <property type="protein sequence ID" value="KAJ1169205.1"/>
    <property type="molecule type" value="Genomic_DNA"/>
</dbReference>
<sequence length="142" mass="15797">MTALQADVDSVGTRTLDLETQVQEIKQQVSPLEKEVSQLKSQRQLSILKCEDLKNHSQRDNIIVRVREEGPDLEAFVLGLFSHLLGDDRPEVQIERVHRCGEAAAALGLPETSVDNGLAGQEESRRLEESVVSPVGDSWRLL</sequence>
<protein>
    <submittedName>
        <fullName evidence="1">Uncharacterized protein</fullName>
    </submittedName>
</protein>